<dbReference type="InterPro" id="IPR016461">
    <property type="entry name" value="COMT-like"/>
</dbReference>
<feature type="domain" description="O-methyltransferase C-terminal" evidence="5">
    <location>
        <begin position="170"/>
        <end position="372"/>
    </location>
</feature>
<evidence type="ECO:0000256" key="1">
    <source>
        <dbReference type="ARBA" id="ARBA00022603"/>
    </source>
</evidence>
<dbReference type="SUPFAM" id="SSF53335">
    <property type="entry name" value="S-adenosyl-L-methionine-dependent methyltransferases"/>
    <property type="match status" value="1"/>
</dbReference>
<feature type="compositionally biased region" description="Basic and acidic residues" evidence="4">
    <location>
        <begin position="408"/>
        <end position="419"/>
    </location>
</feature>
<dbReference type="Proteomes" id="UP000184188">
    <property type="component" value="Unassembled WGS sequence"/>
</dbReference>
<dbReference type="GeneID" id="34607860"/>
<evidence type="ECO:0000259" key="5">
    <source>
        <dbReference type="Pfam" id="PF00891"/>
    </source>
</evidence>
<evidence type="ECO:0000256" key="4">
    <source>
        <dbReference type="SAM" id="MobiDB-lite"/>
    </source>
</evidence>
<dbReference type="InterPro" id="IPR036390">
    <property type="entry name" value="WH_DNA-bd_sf"/>
</dbReference>
<name>A0A1L9SWP8_9EURO</name>
<dbReference type="SUPFAM" id="SSF46785">
    <property type="entry name" value="Winged helix' DNA-binding domain"/>
    <property type="match status" value="1"/>
</dbReference>
<evidence type="ECO:0000313" key="6">
    <source>
        <dbReference type="EMBL" id="OJJ51632.1"/>
    </source>
</evidence>
<dbReference type="EMBL" id="KV878336">
    <property type="protein sequence ID" value="OJJ51632.1"/>
    <property type="molecule type" value="Genomic_DNA"/>
</dbReference>
<dbReference type="GO" id="GO:0044550">
    <property type="term" value="P:secondary metabolite biosynthetic process"/>
    <property type="evidence" value="ECO:0007669"/>
    <property type="project" value="UniProtKB-ARBA"/>
</dbReference>
<dbReference type="AlphaFoldDB" id="A0A1L9SWP8"/>
<dbReference type="OrthoDB" id="1535081at2759"/>
<dbReference type="PROSITE" id="PS51683">
    <property type="entry name" value="SAM_OMT_II"/>
    <property type="match status" value="1"/>
</dbReference>
<dbReference type="InterPro" id="IPR001077">
    <property type="entry name" value="COMT_C"/>
</dbReference>
<keyword evidence="1" id="KW-0489">Methyltransferase</keyword>
<dbReference type="RefSeq" id="XP_022586142.1">
    <property type="nucleotide sequence ID" value="XM_022721395.1"/>
</dbReference>
<organism evidence="6 7">
    <name type="scientific">Penicilliopsis zonata CBS 506.65</name>
    <dbReference type="NCBI Taxonomy" id="1073090"/>
    <lineage>
        <taxon>Eukaryota</taxon>
        <taxon>Fungi</taxon>
        <taxon>Dikarya</taxon>
        <taxon>Ascomycota</taxon>
        <taxon>Pezizomycotina</taxon>
        <taxon>Eurotiomycetes</taxon>
        <taxon>Eurotiomycetidae</taxon>
        <taxon>Eurotiales</taxon>
        <taxon>Aspergillaceae</taxon>
        <taxon>Penicilliopsis</taxon>
    </lineage>
</organism>
<dbReference type="VEuPathDB" id="FungiDB:ASPZODRAFT_12446"/>
<dbReference type="GO" id="GO:0008171">
    <property type="term" value="F:O-methyltransferase activity"/>
    <property type="evidence" value="ECO:0007669"/>
    <property type="project" value="InterPro"/>
</dbReference>
<dbReference type="Gene3D" id="1.10.10.10">
    <property type="entry name" value="Winged helix-like DNA-binding domain superfamily/Winged helix DNA-binding domain"/>
    <property type="match status" value="1"/>
</dbReference>
<accession>A0A1L9SWP8</accession>
<protein>
    <recommendedName>
        <fullName evidence="5">O-methyltransferase C-terminal domain-containing protein</fullName>
    </recommendedName>
</protein>
<reference evidence="7" key="1">
    <citation type="journal article" date="2017" name="Genome Biol.">
        <title>Comparative genomics reveals high biological diversity and specific adaptations in the industrially and medically important fungal genus Aspergillus.</title>
        <authorList>
            <person name="de Vries R.P."/>
            <person name="Riley R."/>
            <person name="Wiebenga A."/>
            <person name="Aguilar-Osorio G."/>
            <person name="Amillis S."/>
            <person name="Uchima C.A."/>
            <person name="Anderluh G."/>
            <person name="Asadollahi M."/>
            <person name="Askin M."/>
            <person name="Barry K."/>
            <person name="Battaglia E."/>
            <person name="Bayram O."/>
            <person name="Benocci T."/>
            <person name="Braus-Stromeyer S.A."/>
            <person name="Caldana C."/>
            <person name="Canovas D."/>
            <person name="Cerqueira G.C."/>
            <person name="Chen F."/>
            <person name="Chen W."/>
            <person name="Choi C."/>
            <person name="Clum A."/>
            <person name="Dos Santos R.A."/>
            <person name="Damasio A.R."/>
            <person name="Diallinas G."/>
            <person name="Emri T."/>
            <person name="Fekete E."/>
            <person name="Flipphi M."/>
            <person name="Freyberg S."/>
            <person name="Gallo A."/>
            <person name="Gournas C."/>
            <person name="Habgood R."/>
            <person name="Hainaut M."/>
            <person name="Harispe M.L."/>
            <person name="Henrissat B."/>
            <person name="Hilden K.S."/>
            <person name="Hope R."/>
            <person name="Hossain A."/>
            <person name="Karabika E."/>
            <person name="Karaffa L."/>
            <person name="Karanyi Z."/>
            <person name="Krasevec N."/>
            <person name="Kuo A."/>
            <person name="Kusch H."/>
            <person name="LaButti K."/>
            <person name="Lagendijk E.L."/>
            <person name="Lapidus A."/>
            <person name="Levasseur A."/>
            <person name="Lindquist E."/>
            <person name="Lipzen A."/>
            <person name="Logrieco A.F."/>
            <person name="MacCabe A."/>
            <person name="Maekelae M.R."/>
            <person name="Malavazi I."/>
            <person name="Melin P."/>
            <person name="Meyer V."/>
            <person name="Mielnichuk N."/>
            <person name="Miskei M."/>
            <person name="Molnar A.P."/>
            <person name="Mule G."/>
            <person name="Ngan C.Y."/>
            <person name="Orejas M."/>
            <person name="Orosz E."/>
            <person name="Ouedraogo J.P."/>
            <person name="Overkamp K.M."/>
            <person name="Park H.-S."/>
            <person name="Perrone G."/>
            <person name="Piumi F."/>
            <person name="Punt P.J."/>
            <person name="Ram A.F."/>
            <person name="Ramon A."/>
            <person name="Rauscher S."/>
            <person name="Record E."/>
            <person name="Riano-Pachon D.M."/>
            <person name="Robert V."/>
            <person name="Roehrig J."/>
            <person name="Ruller R."/>
            <person name="Salamov A."/>
            <person name="Salih N.S."/>
            <person name="Samson R.A."/>
            <person name="Sandor E."/>
            <person name="Sanguinetti M."/>
            <person name="Schuetze T."/>
            <person name="Sepcic K."/>
            <person name="Shelest E."/>
            <person name="Sherlock G."/>
            <person name="Sophianopoulou V."/>
            <person name="Squina F.M."/>
            <person name="Sun H."/>
            <person name="Susca A."/>
            <person name="Todd R.B."/>
            <person name="Tsang A."/>
            <person name="Unkles S.E."/>
            <person name="van de Wiele N."/>
            <person name="van Rossen-Uffink D."/>
            <person name="Oliveira J.V."/>
            <person name="Vesth T.C."/>
            <person name="Visser J."/>
            <person name="Yu J.-H."/>
            <person name="Zhou M."/>
            <person name="Andersen M.R."/>
            <person name="Archer D.B."/>
            <person name="Baker S.E."/>
            <person name="Benoit I."/>
            <person name="Brakhage A.A."/>
            <person name="Braus G.H."/>
            <person name="Fischer R."/>
            <person name="Frisvad J.C."/>
            <person name="Goldman G.H."/>
            <person name="Houbraken J."/>
            <person name="Oakley B."/>
            <person name="Pocsi I."/>
            <person name="Scazzocchio C."/>
            <person name="Seiboth B."/>
            <person name="vanKuyk P.A."/>
            <person name="Wortman J."/>
            <person name="Dyer P.S."/>
            <person name="Grigoriev I.V."/>
        </authorList>
    </citation>
    <scope>NUCLEOTIDE SEQUENCE [LARGE SCALE GENOMIC DNA]</scope>
    <source>
        <strain evidence="7">CBS 506.65</strain>
    </source>
</reference>
<keyword evidence="7" id="KW-1185">Reference proteome</keyword>
<dbReference type="InterPro" id="IPR029063">
    <property type="entry name" value="SAM-dependent_MTases_sf"/>
</dbReference>
<dbReference type="PANTHER" id="PTHR43712">
    <property type="entry name" value="PUTATIVE (AFU_ORTHOLOGUE AFUA_4G14580)-RELATED"/>
    <property type="match status" value="1"/>
</dbReference>
<dbReference type="Pfam" id="PF00891">
    <property type="entry name" value="Methyltransf_2"/>
    <property type="match status" value="1"/>
</dbReference>
<dbReference type="Gene3D" id="3.40.50.150">
    <property type="entry name" value="Vaccinia Virus protein VP39"/>
    <property type="match status" value="1"/>
</dbReference>
<dbReference type="GO" id="GO:0032259">
    <property type="term" value="P:methylation"/>
    <property type="evidence" value="ECO:0007669"/>
    <property type="project" value="UniProtKB-KW"/>
</dbReference>
<evidence type="ECO:0000256" key="2">
    <source>
        <dbReference type="ARBA" id="ARBA00022679"/>
    </source>
</evidence>
<sequence>MASVSELASTLTSVLQKLPSLQEIPNDDRVLLLQVVNELQARLETYVESIQKLIFSPQDLSAIRLAQGMGIFDAFAASGDKELTLDELHSKVKGEKGLLVRIMRSLCCKNVCKETGQDRYCPLQLAFLFVNGMPTGELIKHFYANMRASARLYDYFEANGYQNPTDSYDAPFQLAFDTKDHYFEWLAKNPADQKAFNSTMTLGRRVRGKEWFEVFPVGEKLQASSDRALLVDIGGGIGHDLIEFKQQFPELPGRLVLQDLPQVIDDISQPLPDGIEAIKYDMFTPQPIRGAKAYYMRTVLHDWPAKQAVKALTQVREAMAEDSILILNENCIPESNVSWHSTVVDITMMEIFSSLERTQRQWVDLLEQAGFQVVGSYCPGSVRGNVFLAVDPGKLGRRKGTSSPSHAETPKKKTGRVRDAGGGQRMIIYTPDTGIIVGKQLLGKFLTFMTEGRGMTTWPIRLLDMIDLHSSWRSSTWAASLIFNGQVSGHRPCLVEYRKYYGDGLQHQRLFMQRIGNSTATPTLDDVVNTMVLAYTEGMLVTTPNAAQCHLTMAVDLLGRIGPQSCQGGLAWTLFCDLRTVHVSSSPSKNPK</sequence>
<keyword evidence="3" id="KW-0949">S-adenosyl-L-methionine</keyword>
<evidence type="ECO:0000256" key="3">
    <source>
        <dbReference type="ARBA" id="ARBA00022691"/>
    </source>
</evidence>
<evidence type="ECO:0000313" key="7">
    <source>
        <dbReference type="Proteomes" id="UP000184188"/>
    </source>
</evidence>
<keyword evidence="2" id="KW-0808">Transferase</keyword>
<gene>
    <name evidence="6" type="ORF">ASPZODRAFT_12446</name>
</gene>
<proteinExistence type="predicted"/>
<feature type="region of interest" description="Disordered" evidence="4">
    <location>
        <begin position="395"/>
        <end position="419"/>
    </location>
</feature>
<dbReference type="PANTHER" id="PTHR43712:SF11">
    <property type="entry name" value="O-METHYLTRANSFERASE (AFU_ORTHOLOGUE AFUA_2G17820)-RELATED"/>
    <property type="match status" value="1"/>
</dbReference>
<dbReference type="InterPro" id="IPR036388">
    <property type="entry name" value="WH-like_DNA-bd_sf"/>
</dbReference>